<dbReference type="SUPFAM" id="SSF46785">
    <property type="entry name" value="Winged helix' DNA-binding domain"/>
    <property type="match status" value="1"/>
</dbReference>
<evidence type="ECO:0000313" key="3">
    <source>
        <dbReference type="Proteomes" id="UP000297225"/>
    </source>
</evidence>
<dbReference type="AlphaFoldDB" id="A0A4Y8WN58"/>
<sequence length="150" mass="17402">MQESLEKIKSQMRKGIMEYAILLVLRHREAYSVDLIEILKQNDLIVVEGTIYPLLTRLRKEGLIKYTWVESTQGPPRKYYVITDTGRSYLDELRKLWVAMRDSVDLLDSDTPEWGVGSSRTGLEVAEGEYIISNQDDERMIVDVNDESEE</sequence>
<dbReference type="Proteomes" id="UP000297225">
    <property type="component" value="Unassembled WGS sequence"/>
</dbReference>
<dbReference type="InterPro" id="IPR036390">
    <property type="entry name" value="WH_DNA-bd_sf"/>
</dbReference>
<dbReference type="Gene3D" id="1.10.10.10">
    <property type="entry name" value="Winged helix-like DNA-binding domain superfamily/Winged helix DNA-binding domain"/>
    <property type="match status" value="1"/>
</dbReference>
<feature type="domain" description="Transcription regulator PadR N-terminal" evidence="1">
    <location>
        <begin position="21"/>
        <end position="91"/>
    </location>
</feature>
<dbReference type="EMBL" id="SPNC01000169">
    <property type="protein sequence ID" value="TFH94182.1"/>
    <property type="molecule type" value="Genomic_DNA"/>
</dbReference>
<dbReference type="InterPro" id="IPR036388">
    <property type="entry name" value="WH-like_DNA-bd_sf"/>
</dbReference>
<dbReference type="OrthoDB" id="9791785at2"/>
<reference evidence="2 3" key="1">
    <citation type="submission" date="2019-03" db="EMBL/GenBank/DDBJ databases">
        <title>Porphyromonas levii Isolated from the Uterus of Dairy Cows.</title>
        <authorList>
            <person name="Francis A.M."/>
        </authorList>
    </citation>
    <scope>NUCLEOTIDE SEQUENCE [LARGE SCALE GENOMIC DNA]</scope>
    <source>
        <strain evidence="2 3">AF5678</strain>
    </source>
</reference>
<dbReference type="GeneID" id="66796375"/>
<evidence type="ECO:0000313" key="2">
    <source>
        <dbReference type="EMBL" id="TFH94182.1"/>
    </source>
</evidence>
<keyword evidence="3" id="KW-1185">Reference proteome</keyword>
<name>A0A4Y8WN58_9PORP</name>
<evidence type="ECO:0000259" key="1">
    <source>
        <dbReference type="Pfam" id="PF03551"/>
    </source>
</evidence>
<comment type="caution">
    <text evidence="2">The sequence shown here is derived from an EMBL/GenBank/DDBJ whole genome shotgun (WGS) entry which is preliminary data.</text>
</comment>
<accession>A0A4Y8WN58</accession>
<protein>
    <submittedName>
        <fullName evidence="2">PadR family transcriptional regulator</fullName>
    </submittedName>
</protein>
<gene>
    <name evidence="2" type="ORF">E4P47_08625</name>
</gene>
<dbReference type="PANTHER" id="PTHR33169:SF14">
    <property type="entry name" value="TRANSCRIPTIONAL REGULATOR RV3488"/>
    <property type="match status" value="1"/>
</dbReference>
<dbReference type="PANTHER" id="PTHR33169">
    <property type="entry name" value="PADR-FAMILY TRANSCRIPTIONAL REGULATOR"/>
    <property type="match status" value="1"/>
</dbReference>
<organism evidence="2 3">
    <name type="scientific">Porphyromonas levii</name>
    <dbReference type="NCBI Taxonomy" id="28114"/>
    <lineage>
        <taxon>Bacteria</taxon>
        <taxon>Pseudomonadati</taxon>
        <taxon>Bacteroidota</taxon>
        <taxon>Bacteroidia</taxon>
        <taxon>Bacteroidales</taxon>
        <taxon>Porphyromonadaceae</taxon>
        <taxon>Porphyromonas</taxon>
    </lineage>
</organism>
<proteinExistence type="predicted"/>
<dbReference type="InterPro" id="IPR052509">
    <property type="entry name" value="Metal_resp_DNA-bind_regulator"/>
</dbReference>
<dbReference type="Pfam" id="PF03551">
    <property type="entry name" value="PadR"/>
    <property type="match status" value="1"/>
</dbReference>
<dbReference type="RefSeq" id="WP_018357423.1">
    <property type="nucleotide sequence ID" value="NZ_CP197400.1"/>
</dbReference>
<dbReference type="InterPro" id="IPR005149">
    <property type="entry name" value="Tscrpt_reg_PadR_N"/>
</dbReference>